<dbReference type="SMART" id="SM00320">
    <property type="entry name" value="WD40"/>
    <property type="match status" value="2"/>
</dbReference>
<dbReference type="EMBL" id="NMUH01002684">
    <property type="protein sequence ID" value="MQM01461.1"/>
    <property type="molecule type" value="Genomic_DNA"/>
</dbReference>
<dbReference type="PROSITE" id="PS50082">
    <property type="entry name" value="WD_REPEATS_2"/>
    <property type="match status" value="2"/>
</dbReference>
<evidence type="ECO:0000256" key="2">
    <source>
        <dbReference type="ARBA" id="ARBA00022737"/>
    </source>
</evidence>
<feature type="repeat" description="WD" evidence="4">
    <location>
        <begin position="64"/>
        <end position="106"/>
    </location>
</feature>
<dbReference type="InterPro" id="IPR040132">
    <property type="entry name" value="Tex1/THOC3"/>
</dbReference>
<dbReference type="SUPFAM" id="SSF50978">
    <property type="entry name" value="WD40 repeat-like"/>
    <property type="match status" value="1"/>
</dbReference>
<evidence type="ECO:0000256" key="4">
    <source>
        <dbReference type="PROSITE-ProRule" id="PRU00221"/>
    </source>
</evidence>
<dbReference type="InterPro" id="IPR019775">
    <property type="entry name" value="WD40_repeat_CS"/>
</dbReference>
<reference evidence="5" key="1">
    <citation type="submission" date="2017-07" db="EMBL/GenBank/DDBJ databases">
        <title>Taro Niue Genome Assembly and Annotation.</title>
        <authorList>
            <person name="Atibalentja N."/>
            <person name="Keating K."/>
            <person name="Fields C.J."/>
        </authorList>
    </citation>
    <scope>NUCLEOTIDE SEQUENCE</scope>
    <source>
        <strain evidence="5">Niue_2</strain>
        <tissue evidence="5">Leaf</tissue>
    </source>
</reference>
<keyword evidence="6" id="KW-1185">Reference proteome</keyword>
<sequence>MDEKPAGVNFKNLYIREYQGHKKKVHSVAWNCVGMKVASGSVDHTARVWNVDPHGHGKVKDVELKGHTDSVDQLCWDPKHTELVATAAGDKTVRLWDARSGKCSQLVELSGENINVTYNPDGTHIAVGNKVPQQELGREKVGRKNIPTTGEPPPVAVHQTPSSVTFPLDSLSHAFRSLAVNKEKGGVEIDKATGVQWCGPCRPGEGGCREVRTAVGAPQGSMASPDCDPFVFFPILVGLMGPPQGREGDSSPTAGQIVLVNPLTQGMVVLQTGWGGSDLVGLMQEMLAAEVGECGLPRASKVSIKAMLLSICISPRLRCPLLGWLLPLFGPATIAAGPSCYCCLRPGLGWLPLASPAAAAVAPAWGGRRRP</sequence>
<evidence type="ECO:0000256" key="1">
    <source>
        <dbReference type="ARBA" id="ARBA00022574"/>
    </source>
</evidence>
<dbReference type="InterPro" id="IPR036322">
    <property type="entry name" value="WD40_repeat_dom_sf"/>
</dbReference>
<dbReference type="PANTHER" id="PTHR22839">
    <property type="entry name" value="THO COMPLEX SUBUNIT 3 THO3"/>
    <property type="match status" value="1"/>
</dbReference>
<dbReference type="InterPro" id="IPR001680">
    <property type="entry name" value="WD40_rpt"/>
</dbReference>
<dbReference type="Pfam" id="PF00400">
    <property type="entry name" value="WD40"/>
    <property type="match status" value="2"/>
</dbReference>
<dbReference type="PROSITE" id="PS00678">
    <property type="entry name" value="WD_REPEATS_1"/>
    <property type="match status" value="2"/>
</dbReference>
<keyword evidence="1 4" id="KW-0853">WD repeat</keyword>
<dbReference type="FunFam" id="2.130.10.10:FF:000390">
    <property type="entry name" value="THO complex subunit 3"/>
    <property type="match status" value="1"/>
</dbReference>
<dbReference type="InterPro" id="IPR015943">
    <property type="entry name" value="WD40/YVTN_repeat-like_dom_sf"/>
</dbReference>
<dbReference type="PROSITE" id="PS50294">
    <property type="entry name" value="WD_REPEATS_REGION"/>
    <property type="match status" value="2"/>
</dbReference>
<dbReference type="GO" id="GO:0006406">
    <property type="term" value="P:mRNA export from nucleus"/>
    <property type="evidence" value="ECO:0007669"/>
    <property type="project" value="InterPro"/>
</dbReference>
<dbReference type="OrthoDB" id="1677726at2759"/>
<evidence type="ECO:0000313" key="5">
    <source>
        <dbReference type="EMBL" id="MQM01461.1"/>
    </source>
</evidence>
<dbReference type="GO" id="GO:0000445">
    <property type="term" value="C:THO complex part of transcription export complex"/>
    <property type="evidence" value="ECO:0007669"/>
    <property type="project" value="TreeGrafter"/>
</dbReference>
<name>A0A843W6Y4_COLES</name>
<comment type="similarity">
    <text evidence="3">Belongs to the THOC3 family.</text>
</comment>
<dbReference type="AlphaFoldDB" id="A0A843W6Y4"/>
<feature type="repeat" description="WD" evidence="4">
    <location>
        <begin position="18"/>
        <end position="52"/>
    </location>
</feature>
<gene>
    <name evidence="5" type="ORF">Taro_034225</name>
</gene>
<organism evidence="5 6">
    <name type="scientific">Colocasia esculenta</name>
    <name type="common">Wild taro</name>
    <name type="synonym">Arum esculentum</name>
    <dbReference type="NCBI Taxonomy" id="4460"/>
    <lineage>
        <taxon>Eukaryota</taxon>
        <taxon>Viridiplantae</taxon>
        <taxon>Streptophyta</taxon>
        <taxon>Embryophyta</taxon>
        <taxon>Tracheophyta</taxon>
        <taxon>Spermatophyta</taxon>
        <taxon>Magnoliopsida</taxon>
        <taxon>Liliopsida</taxon>
        <taxon>Araceae</taxon>
        <taxon>Aroideae</taxon>
        <taxon>Colocasieae</taxon>
        <taxon>Colocasia</taxon>
    </lineage>
</organism>
<evidence type="ECO:0000256" key="3">
    <source>
        <dbReference type="ARBA" id="ARBA00046343"/>
    </source>
</evidence>
<proteinExistence type="inferred from homology"/>
<protein>
    <submittedName>
        <fullName evidence="5">Uncharacterized protein</fullName>
    </submittedName>
</protein>
<evidence type="ECO:0000313" key="6">
    <source>
        <dbReference type="Proteomes" id="UP000652761"/>
    </source>
</evidence>
<comment type="caution">
    <text evidence="5">The sequence shown here is derived from an EMBL/GenBank/DDBJ whole genome shotgun (WGS) entry which is preliminary data.</text>
</comment>
<dbReference type="Gene3D" id="2.130.10.10">
    <property type="entry name" value="YVTN repeat-like/Quinoprotein amine dehydrogenase"/>
    <property type="match status" value="1"/>
</dbReference>
<keyword evidence="2" id="KW-0677">Repeat</keyword>
<accession>A0A843W6Y4</accession>
<dbReference type="Proteomes" id="UP000652761">
    <property type="component" value="Unassembled WGS sequence"/>
</dbReference>
<dbReference type="PANTHER" id="PTHR22839:SF0">
    <property type="entry name" value="THO COMPLEX SUBUNIT 3"/>
    <property type="match status" value="1"/>
</dbReference>